<dbReference type="EMBL" id="JASCZI010211534">
    <property type="protein sequence ID" value="MED6193964.1"/>
    <property type="molecule type" value="Genomic_DNA"/>
</dbReference>
<sequence>MELPSAILTCSSLVVLKLKNVIVDRTKTVHSPLLKSLHMDEVRFVKGEYLEMILSGSPNIQDLQIKGLDMLPSFISLATAVTLTNLIHIELFVSGCQWFWIAGLLNSCPVLQVLDVGGVSEKSRVFFPYYFVGIKKQFIV</sequence>
<name>A0ABU6X8U6_9FABA</name>
<accession>A0ABU6X8U6</accession>
<evidence type="ECO:0000313" key="1">
    <source>
        <dbReference type="EMBL" id="MED6193964.1"/>
    </source>
</evidence>
<keyword evidence="2" id="KW-1185">Reference proteome</keyword>
<gene>
    <name evidence="1" type="ORF">PIB30_024143</name>
</gene>
<dbReference type="Gene3D" id="3.80.10.10">
    <property type="entry name" value="Ribonuclease Inhibitor"/>
    <property type="match status" value="1"/>
</dbReference>
<proteinExistence type="predicted"/>
<dbReference type="Proteomes" id="UP001341840">
    <property type="component" value="Unassembled WGS sequence"/>
</dbReference>
<comment type="caution">
    <text evidence="1">The sequence shown here is derived from an EMBL/GenBank/DDBJ whole genome shotgun (WGS) entry which is preliminary data.</text>
</comment>
<dbReference type="InterPro" id="IPR013101">
    <property type="entry name" value="LRR_PRU1-like"/>
</dbReference>
<evidence type="ECO:0000313" key="2">
    <source>
        <dbReference type="Proteomes" id="UP001341840"/>
    </source>
</evidence>
<organism evidence="1 2">
    <name type="scientific">Stylosanthes scabra</name>
    <dbReference type="NCBI Taxonomy" id="79078"/>
    <lineage>
        <taxon>Eukaryota</taxon>
        <taxon>Viridiplantae</taxon>
        <taxon>Streptophyta</taxon>
        <taxon>Embryophyta</taxon>
        <taxon>Tracheophyta</taxon>
        <taxon>Spermatophyta</taxon>
        <taxon>Magnoliopsida</taxon>
        <taxon>eudicotyledons</taxon>
        <taxon>Gunneridae</taxon>
        <taxon>Pentapetalae</taxon>
        <taxon>rosids</taxon>
        <taxon>fabids</taxon>
        <taxon>Fabales</taxon>
        <taxon>Fabaceae</taxon>
        <taxon>Papilionoideae</taxon>
        <taxon>50 kb inversion clade</taxon>
        <taxon>dalbergioids sensu lato</taxon>
        <taxon>Dalbergieae</taxon>
        <taxon>Pterocarpus clade</taxon>
        <taxon>Stylosanthes</taxon>
    </lineage>
</organism>
<dbReference type="SUPFAM" id="SSF52047">
    <property type="entry name" value="RNI-like"/>
    <property type="match status" value="1"/>
</dbReference>
<dbReference type="Pfam" id="PF07723">
    <property type="entry name" value="LRR_2"/>
    <property type="match status" value="1"/>
</dbReference>
<dbReference type="InterPro" id="IPR032675">
    <property type="entry name" value="LRR_dom_sf"/>
</dbReference>
<protein>
    <submittedName>
        <fullName evidence="1">Uncharacterized protein</fullName>
    </submittedName>
</protein>
<reference evidence="1 2" key="1">
    <citation type="journal article" date="2023" name="Plants (Basel)">
        <title>Bridging the Gap: Combining Genomics and Transcriptomics Approaches to Understand Stylosanthes scabra, an Orphan Legume from the Brazilian Caatinga.</title>
        <authorList>
            <person name="Ferreira-Neto J.R.C."/>
            <person name="da Silva M.D."/>
            <person name="Binneck E."/>
            <person name="de Melo N.F."/>
            <person name="da Silva R.H."/>
            <person name="de Melo A.L.T.M."/>
            <person name="Pandolfi V."/>
            <person name="Bustamante F.O."/>
            <person name="Brasileiro-Vidal A.C."/>
            <person name="Benko-Iseppon A.M."/>
        </authorList>
    </citation>
    <scope>NUCLEOTIDE SEQUENCE [LARGE SCALE GENOMIC DNA]</scope>
    <source>
        <tissue evidence="1">Leaves</tissue>
    </source>
</reference>